<keyword evidence="1" id="KW-0472">Membrane</keyword>
<reference evidence="2 3" key="1">
    <citation type="submission" date="2017-08" db="EMBL/GenBank/DDBJ databases">
        <title>The complete genome sequence of Nocardiopsis gilva YIM 90087.</title>
        <authorList>
            <person name="Yin M."/>
            <person name="Tang S."/>
        </authorList>
    </citation>
    <scope>NUCLEOTIDE SEQUENCE [LARGE SCALE GENOMIC DNA]</scope>
    <source>
        <strain evidence="2 3">YIM 90087</strain>
    </source>
</reference>
<keyword evidence="1" id="KW-1133">Transmembrane helix</keyword>
<proteinExistence type="predicted"/>
<evidence type="ECO:0000256" key="1">
    <source>
        <dbReference type="SAM" id="Phobius"/>
    </source>
</evidence>
<dbReference type="Gene3D" id="3.40.50.2300">
    <property type="match status" value="2"/>
</dbReference>
<organism evidence="2 3">
    <name type="scientific">Nocardiopsis gilva YIM 90087</name>
    <dbReference type="NCBI Taxonomy" id="1235441"/>
    <lineage>
        <taxon>Bacteria</taxon>
        <taxon>Bacillati</taxon>
        <taxon>Actinomycetota</taxon>
        <taxon>Actinomycetes</taxon>
        <taxon>Streptosporangiales</taxon>
        <taxon>Nocardiopsidaceae</taxon>
        <taxon>Nocardiopsis</taxon>
    </lineage>
</organism>
<dbReference type="PANTHER" id="PTHR30483:SF37">
    <property type="entry name" value="ABC TRANSPORTER SUBSTRATE-BINDING PROTEIN"/>
    <property type="match status" value="1"/>
</dbReference>
<dbReference type="EMBL" id="CP022753">
    <property type="protein sequence ID" value="ASU83846.1"/>
    <property type="molecule type" value="Genomic_DNA"/>
</dbReference>
<accession>A0A223S6U2</accession>
<evidence type="ECO:0008006" key="4">
    <source>
        <dbReference type="Google" id="ProtNLM"/>
    </source>
</evidence>
<dbReference type="PROSITE" id="PS51318">
    <property type="entry name" value="TAT"/>
    <property type="match status" value="1"/>
</dbReference>
<dbReference type="RefSeq" id="WP_017618911.1">
    <property type="nucleotide sequence ID" value="NZ_ANBG01000202.1"/>
</dbReference>
<evidence type="ECO:0000313" key="3">
    <source>
        <dbReference type="Proteomes" id="UP000215005"/>
    </source>
</evidence>
<sequence length="496" mass="53633">MNAPSPFTPTPPPRRTWLRRAAIAVAAVLLVGVAVWVAPSVMCGGPGSDTSLVDGQCVGVTDGSFVFDRRFDEIQQRIKAENDRVAWQSKPSVKVALLTTLTPTEKSPMDTWRVRSSLEGAYVAQMRANHGVELGDQLPLTQLYLANEGSHQAQWEPVAQELVEMTEDEAPLVAVIGLGVSITATEEAAQYFSDRQIPMVSAVVTADGLDYNGFPGLLRASPSNSQYVDALDAYIDDQKDLESAILVNDSNDPDLFVATLREAYERELSGMFKDFPALPFRGSTLGETPRAGLFDAITRNICTADPDMVVYAGRTQDLHTFIDSLSVRVCRNDPLTVVFSVTGLSILKDEEALEKLKKGNVTLVYASATDPDWSENPDEAPEYFPAFLSAYTRFVGRDSDALDDGYAVMHHDAMATAVSAVRIAQPVEGEGLRPMDVYDALLLLHTAHPVPGASGTLSFTQEGNGNPGGKVIPVIEVRGPDEVKAVEGDPYVTPAE</sequence>
<dbReference type="KEGG" id="ngv:CDO52_14575"/>
<dbReference type="InterPro" id="IPR006311">
    <property type="entry name" value="TAT_signal"/>
</dbReference>
<protein>
    <recommendedName>
        <fullName evidence="4">ABC transporter substrate-binding protein</fullName>
    </recommendedName>
</protein>
<feature type="transmembrane region" description="Helical" evidence="1">
    <location>
        <begin position="21"/>
        <end position="42"/>
    </location>
</feature>
<gene>
    <name evidence="2" type="ORF">CDO52_14575</name>
</gene>
<name>A0A223S6U2_9ACTN</name>
<keyword evidence="3" id="KW-1185">Reference proteome</keyword>
<keyword evidence="1" id="KW-0812">Transmembrane</keyword>
<dbReference type="InterPro" id="IPR028082">
    <property type="entry name" value="Peripla_BP_I"/>
</dbReference>
<dbReference type="PANTHER" id="PTHR30483">
    <property type="entry name" value="LEUCINE-SPECIFIC-BINDING PROTEIN"/>
    <property type="match status" value="1"/>
</dbReference>
<dbReference type="CDD" id="cd06268">
    <property type="entry name" value="PBP1_ABC_transporter_LIVBP-like"/>
    <property type="match status" value="1"/>
</dbReference>
<dbReference type="Proteomes" id="UP000215005">
    <property type="component" value="Chromosome"/>
</dbReference>
<dbReference type="SUPFAM" id="SSF53822">
    <property type="entry name" value="Periplasmic binding protein-like I"/>
    <property type="match status" value="1"/>
</dbReference>
<dbReference type="AlphaFoldDB" id="A0A223S6U2"/>
<dbReference type="OrthoDB" id="3440574at2"/>
<dbReference type="InterPro" id="IPR051010">
    <property type="entry name" value="BCAA_transport"/>
</dbReference>
<evidence type="ECO:0000313" key="2">
    <source>
        <dbReference type="EMBL" id="ASU83846.1"/>
    </source>
</evidence>